<evidence type="ECO:0000256" key="8">
    <source>
        <dbReference type="ARBA" id="ARBA00037361"/>
    </source>
</evidence>
<evidence type="ECO:0000256" key="11">
    <source>
        <dbReference type="ARBA" id="ARBA00046441"/>
    </source>
</evidence>
<keyword evidence="6" id="KW-0560">Oxidoreductase</keyword>
<accession>A0A6P5JZ78</accession>
<feature type="region of interest" description="Disordered" evidence="13">
    <location>
        <begin position="327"/>
        <end position="361"/>
    </location>
</feature>
<feature type="transmembrane region" description="Helical" evidence="14">
    <location>
        <begin position="370"/>
        <end position="389"/>
    </location>
</feature>
<dbReference type="PROSITE" id="PS00593">
    <property type="entry name" value="HEME_OXYGENASE"/>
    <property type="match status" value="1"/>
</dbReference>
<evidence type="ECO:0000256" key="5">
    <source>
        <dbReference type="ARBA" id="ARBA00022824"/>
    </source>
</evidence>
<dbReference type="GO" id="GO:0006788">
    <property type="term" value="P:heme oxidation"/>
    <property type="evidence" value="ECO:0007669"/>
    <property type="project" value="InterPro"/>
</dbReference>
<comment type="subcellular location">
    <subcellularLocation>
        <location evidence="9">Endoplasmic reticulum membrane</location>
        <topology evidence="9">Single-pass type IV membrane protein</topology>
        <orientation evidence="9">Cytoplasmic side</orientation>
    </subcellularLocation>
</comment>
<dbReference type="FunCoup" id="A0A6P5JZ78">
    <property type="interactions" value="748"/>
</dbReference>
<evidence type="ECO:0000256" key="9">
    <source>
        <dbReference type="ARBA" id="ARBA00037869"/>
    </source>
</evidence>
<dbReference type="KEGG" id="pcw:110205714"/>
<dbReference type="InParanoid" id="A0A6P5JZ78"/>
<reference evidence="16" key="1">
    <citation type="submission" date="2025-08" db="UniProtKB">
        <authorList>
            <consortium name="RefSeq"/>
        </authorList>
    </citation>
    <scope>IDENTIFICATION</scope>
    <source>
        <tissue evidence="16">Spleen</tissue>
    </source>
</reference>
<keyword evidence="14" id="KW-0472">Membrane</keyword>
<dbReference type="GO" id="GO:0046872">
    <property type="term" value="F:metal ion binding"/>
    <property type="evidence" value="ECO:0007669"/>
    <property type="project" value="UniProtKB-KW"/>
</dbReference>
<dbReference type="InterPro" id="IPR002051">
    <property type="entry name" value="Haem_Oase"/>
</dbReference>
<keyword evidence="5" id="KW-0256">Endoplasmic reticulum</keyword>
<keyword evidence="7" id="KW-0408">Iron</keyword>
<keyword evidence="15" id="KW-1185">Reference proteome</keyword>
<dbReference type="GO" id="GO:0042167">
    <property type="term" value="P:heme catabolic process"/>
    <property type="evidence" value="ECO:0007669"/>
    <property type="project" value="TreeGrafter"/>
</dbReference>
<evidence type="ECO:0000256" key="13">
    <source>
        <dbReference type="SAM" id="MobiDB-lite"/>
    </source>
</evidence>
<dbReference type="GO" id="GO:0006979">
    <property type="term" value="P:response to oxidative stress"/>
    <property type="evidence" value="ECO:0007669"/>
    <property type="project" value="TreeGrafter"/>
</dbReference>
<dbReference type="CDD" id="cd19165">
    <property type="entry name" value="HemeO"/>
    <property type="match status" value="1"/>
</dbReference>
<dbReference type="GO" id="GO:0004392">
    <property type="term" value="F:heme oxygenase (decyclizing) activity"/>
    <property type="evidence" value="ECO:0007669"/>
    <property type="project" value="UniProtKB-EC"/>
</dbReference>
<evidence type="ECO:0000313" key="16">
    <source>
        <dbReference type="RefSeq" id="XP_020838126.1"/>
    </source>
</evidence>
<dbReference type="PANTHER" id="PTHR10720">
    <property type="entry name" value="HEME OXYGENASE"/>
    <property type="match status" value="1"/>
</dbReference>
<organism evidence="15 16">
    <name type="scientific">Phascolarctos cinereus</name>
    <name type="common">Koala</name>
    <dbReference type="NCBI Taxonomy" id="38626"/>
    <lineage>
        <taxon>Eukaryota</taxon>
        <taxon>Metazoa</taxon>
        <taxon>Chordata</taxon>
        <taxon>Craniata</taxon>
        <taxon>Vertebrata</taxon>
        <taxon>Euteleostomi</taxon>
        <taxon>Mammalia</taxon>
        <taxon>Metatheria</taxon>
        <taxon>Diprotodontia</taxon>
        <taxon>Phascolarctidae</taxon>
        <taxon>Phascolarctos</taxon>
    </lineage>
</organism>
<keyword evidence="14" id="KW-0812">Transmembrane</keyword>
<gene>
    <name evidence="16" type="primary">HMOX1</name>
</gene>
<protein>
    <recommendedName>
        <fullName evidence="10">Heme oxygenase 1</fullName>
        <ecNumber evidence="2">1.14.14.18</ecNumber>
    </recommendedName>
</protein>
<keyword evidence="4" id="KW-0479">Metal-binding</keyword>
<feature type="compositionally biased region" description="Basic and acidic residues" evidence="13">
    <location>
        <begin position="88"/>
        <end position="97"/>
    </location>
</feature>
<dbReference type="PRINTS" id="PR00088">
    <property type="entry name" value="HAEMOXYGNASE"/>
</dbReference>
<evidence type="ECO:0000256" key="14">
    <source>
        <dbReference type="SAM" id="Phobius"/>
    </source>
</evidence>
<dbReference type="InterPro" id="IPR016053">
    <property type="entry name" value="Haem_Oase-like"/>
</dbReference>
<evidence type="ECO:0000313" key="15">
    <source>
        <dbReference type="Proteomes" id="UP000515140"/>
    </source>
</evidence>
<dbReference type="PANTHER" id="PTHR10720:SF1">
    <property type="entry name" value="HEME OXYGENASE 1"/>
    <property type="match status" value="1"/>
</dbReference>
<dbReference type="Proteomes" id="UP000515140">
    <property type="component" value="Unplaced"/>
</dbReference>
<feature type="compositionally biased region" description="Polar residues" evidence="13">
    <location>
        <begin position="348"/>
        <end position="359"/>
    </location>
</feature>
<sequence length="390" mass="43331">MFALVPRGCVAISWGGGLSPGYSYFPRDTHLPSLPSLPFTHPQCIKAGCGAGAGANSVLFAPGALETAERAALGTRSQALLTHGSANRSRERREEKEDIAMETVQAEQPDSMPQDLSEALKEATKEVHTQAENVEFLKNFQKGQVPREGFKMVMSSLYHIYLALEEELERNKTHPALAPVYFPEELNRTPALEQDMEFWYGHQWRKQIPYTAATEKYVNRLRDLGHAEPELLVAHAYTRYLGDLSGGQILKKIAQKSLGLPSTGEGVAFFSFPAITNATKFKQLYRSRMNAIEMSPATKKKVVEEAQTSFLLNIQMFEELQELLPKNQENGNVSGKQELRKRAGDKGQGQTSTETAAQKPQQSLLSHSPLLRWILTFSIVATVAVGFYAM</sequence>
<comment type="catalytic activity">
    <reaction evidence="12">
        <text>heme b + 3 reduced [NADPH--hemoprotein reductase] + 3 O2 = biliverdin IXalpha + CO + Fe(2+) + 3 oxidized [NADPH--hemoprotein reductase] + 3 H2O + H(+)</text>
        <dbReference type="Rhea" id="RHEA:21764"/>
        <dbReference type="Rhea" id="RHEA-COMP:11964"/>
        <dbReference type="Rhea" id="RHEA-COMP:11965"/>
        <dbReference type="ChEBI" id="CHEBI:15377"/>
        <dbReference type="ChEBI" id="CHEBI:15378"/>
        <dbReference type="ChEBI" id="CHEBI:15379"/>
        <dbReference type="ChEBI" id="CHEBI:17245"/>
        <dbReference type="ChEBI" id="CHEBI:29033"/>
        <dbReference type="ChEBI" id="CHEBI:57618"/>
        <dbReference type="ChEBI" id="CHEBI:57991"/>
        <dbReference type="ChEBI" id="CHEBI:58210"/>
        <dbReference type="ChEBI" id="CHEBI:60344"/>
        <dbReference type="EC" id="1.14.14.18"/>
    </reaction>
    <physiologicalReaction direction="left-to-right" evidence="12">
        <dbReference type="Rhea" id="RHEA:21765"/>
    </physiologicalReaction>
</comment>
<evidence type="ECO:0000256" key="10">
    <source>
        <dbReference type="ARBA" id="ARBA00040247"/>
    </source>
</evidence>
<dbReference type="RefSeq" id="XP_020838126.1">
    <property type="nucleotide sequence ID" value="XM_020982467.1"/>
</dbReference>
<keyword evidence="14" id="KW-1133">Transmembrane helix</keyword>
<dbReference type="EC" id="1.14.14.18" evidence="2"/>
<name>A0A6P5JZ78_PHACI</name>
<evidence type="ECO:0000256" key="3">
    <source>
        <dbReference type="ARBA" id="ARBA00022617"/>
    </source>
</evidence>
<dbReference type="Gene3D" id="1.20.910.10">
    <property type="entry name" value="Heme oxygenase-like"/>
    <property type="match status" value="1"/>
</dbReference>
<feature type="compositionally biased region" description="Polar residues" evidence="13">
    <location>
        <begin position="77"/>
        <end position="87"/>
    </location>
</feature>
<keyword evidence="3" id="KW-0349">Heme</keyword>
<evidence type="ECO:0000256" key="7">
    <source>
        <dbReference type="ARBA" id="ARBA00023004"/>
    </source>
</evidence>
<dbReference type="AlphaFoldDB" id="A0A6P5JZ78"/>
<evidence type="ECO:0000256" key="2">
    <source>
        <dbReference type="ARBA" id="ARBA00012360"/>
    </source>
</evidence>
<evidence type="ECO:0000256" key="12">
    <source>
        <dbReference type="ARBA" id="ARBA00047547"/>
    </source>
</evidence>
<dbReference type="InterPro" id="IPR018207">
    <property type="entry name" value="Haem_oxygenase_CS"/>
</dbReference>
<evidence type="ECO:0000256" key="1">
    <source>
        <dbReference type="ARBA" id="ARBA00006134"/>
    </source>
</evidence>
<evidence type="ECO:0000256" key="6">
    <source>
        <dbReference type="ARBA" id="ARBA00023002"/>
    </source>
</evidence>
<feature type="region of interest" description="Disordered" evidence="13">
    <location>
        <begin position="77"/>
        <end position="97"/>
    </location>
</feature>
<comment type="function">
    <text evidence="8">Catalyzes the oxidative cleavage of heme at the alpha-methene bridge carbon, released as carbon monoxide (CO), to generate biliverdin IXalpha, while releasing the central heme iron chelate as ferrous iron.</text>
</comment>
<dbReference type="InterPro" id="IPR016084">
    <property type="entry name" value="Haem_Oase-like_multi-hlx"/>
</dbReference>
<comment type="similarity">
    <text evidence="1">Belongs to the heme oxygenase family.</text>
</comment>
<evidence type="ECO:0000256" key="4">
    <source>
        <dbReference type="ARBA" id="ARBA00022723"/>
    </source>
</evidence>
<dbReference type="SUPFAM" id="SSF48613">
    <property type="entry name" value="Heme oxygenase-like"/>
    <property type="match status" value="1"/>
</dbReference>
<dbReference type="GO" id="GO:0005789">
    <property type="term" value="C:endoplasmic reticulum membrane"/>
    <property type="evidence" value="ECO:0007669"/>
    <property type="project" value="UniProtKB-SubCell"/>
</dbReference>
<dbReference type="CTD" id="3162"/>
<proteinExistence type="inferred from homology"/>
<dbReference type="GO" id="GO:0020037">
    <property type="term" value="F:heme binding"/>
    <property type="evidence" value="ECO:0007669"/>
    <property type="project" value="TreeGrafter"/>
</dbReference>
<comment type="subunit">
    <text evidence="11">Homodimer and higher order homooligomer. Oligomerization is crucial for its stability and function in the endoplasmic reticulum. Interacts with FLVCR2; this interaction is potentiated in the presence of heme.</text>
</comment>
<dbReference type="Pfam" id="PF01126">
    <property type="entry name" value="Heme_oxygenase"/>
    <property type="match status" value="1"/>
</dbReference>
<dbReference type="GeneID" id="110205714"/>
<dbReference type="FunFam" id="1.20.910.10:FF:000001">
    <property type="entry name" value="Heme oxygenase 1"/>
    <property type="match status" value="1"/>
</dbReference>